<accession>A0A7W9V0E9</accession>
<feature type="compositionally biased region" description="Basic and acidic residues" evidence="1">
    <location>
        <begin position="26"/>
        <end position="35"/>
    </location>
</feature>
<evidence type="ECO:0000256" key="1">
    <source>
        <dbReference type="SAM" id="MobiDB-lite"/>
    </source>
</evidence>
<feature type="region of interest" description="Disordered" evidence="1">
    <location>
        <begin position="145"/>
        <end position="168"/>
    </location>
</feature>
<feature type="signal peptide" evidence="2">
    <location>
        <begin position="1"/>
        <end position="23"/>
    </location>
</feature>
<reference evidence="3 4" key="1">
    <citation type="submission" date="2020-08" db="EMBL/GenBank/DDBJ databases">
        <title>Genomic Encyclopedia of Type Strains, Phase III (KMG-III): the genomes of soil and plant-associated and newly described type strains.</title>
        <authorList>
            <person name="Whitman W."/>
        </authorList>
    </citation>
    <scope>NUCLEOTIDE SEQUENCE [LARGE SCALE GENOMIC DNA]</scope>
    <source>
        <strain evidence="3 4">CECT 8305</strain>
    </source>
</reference>
<dbReference type="EMBL" id="JACHJL010000014">
    <property type="protein sequence ID" value="MBB5938085.1"/>
    <property type="molecule type" value="Genomic_DNA"/>
</dbReference>
<comment type="caution">
    <text evidence="3">The sequence shown here is derived from an EMBL/GenBank/DDBJ whole genome shotgun (WGS) entry which is preliminary data.</text>
</comment>
<dbReference type="PROSITE" id="PS51257">
    <property type="entry name" value="PROKAR_LIPOPROTEIN"/>
    <property type="match status" value="1"/>
</dbReference>
<evidence type="ECO:0000313" key="4">
    <source>
        <dbReference type="Proteomes" id="UP000588098"/>
    </source>
</evidence>
<keyword evidence="4" id="KW-1185">Reference proteome</keyword>
<name>A0A7W9V0E9_9ACTN</name>
<keyword evidence="3" id="KW-0449">Lipoprotein</keyword>
<dbReference type="Proteomes" id="UP000588098">
    <property type="component" value="Unassembled WGS sequence"/>
</dbReference>
<gene>
    <name evidence="3" type="ORF">FHS42_005169</name>
</gene>
<evidence type="ECO:0000313" key="3">
    <source>
        <dbReference type="EMBL" id="MBB5938085.1"/>
    </source>
</evidence>
<keyword evidence="2" id="KW-0732">Signal</keyword>
<sequence>MRKAATIAGASVLAALLVTGCSSDSSGDKDSDKAKQPPTGAEQQPSDAPAGGDGAKVAGTYVTTGTGGQRMALAVQGKAAVLAGPHACTGTYQQNMLMLKCPDGNTDRTMGKVTTNADGSLTVDWDALSEDDVFVQTKPGDVGIPIPSGLPDLGGDLGDLKDTGGLGG</sequence>
<protein>
    <submittedName>
        <fullName evidence="3">Outer membrane murein-binding lipoprotein Lpp</fullName>
    </submittedName>
</protein>
<evidence type="ECO:0000256" key="2">
    <source>
        <dbReference type="SAM" id="SignalP"/>
    </source>
</evidence>
<feature type="region of interest" description="Disordered" evidence="1">
    <location>
        <begin position="22"/>
        <end position="56"/>
    </location>
</feature>
<dbReference type="RefSeq" id="WP_312867020.1">
    <property type="nucleotide sequence ID" value="NZ_JACHJL010000014.1"/>
</dbReference>
<organism evidence="3 4">
    <name type="scientific">Streptomyces zagrosensis</name>
    <dbReference type="NCBI Taxonomy" id="1042984"/>
    <lineage>
        <taxon>Bacteria</taxon>
        <taxon>Bacillati</taxon>
        <taxon>Actinomycetota</taxon>
        <taxon>Actinomycetes</taxon>
        <taxon>Kitasatosporales</taxon>
        <taxon>Streptomycetaceae</taxon>
        <taxon>Streptomyces</taxon>
    </lineage>
</organism>
<proteinExistence type="predicted"/>
<feature type="chain" id="PRO_5038546473" evidence="2">
    <location>
        <begin position="24"/>
        <end position="168"/>
    </location>
</feature>
<dbReference type="AlphaFoldDB" id="A0A7W9V0E9"/>